<feature type="domain" description="GGDEF" evidence="4">
    <location>
        <begin position="372"/>
        <end position="504"/>
    </location>
</feature>
<evidence type="ECO:0000259" key="3">
    <source>
        <dbReference type="PROSITE" id="PS50885"/>
    </source>
</evidence>
<dbReference type="InterPro" id="IPR001633">
    <property type="entry name" value="EAL_dom"/>
</dbReference>
<dbReference type="GO" id="GO:0071111">
    <property type="term" value="F:cyclic-guanylate-specific phosphodiesterase activity"/>
    <property type="evidence" value="ECO:0007669"/>
    <property type="project" value="InterPro"/>
</dbReference>
<dbReference type="PANTHER" id="PTHR33121">
    <property type="entry name" value="CYCLIC DI-GMP PHOSPHODIESTERASE PDEF"/>
    <property type="match status" value="1"/>
</dbReference>
<reference evidence="5 6" key="1">
    <citation type="journal article" date="2022" name="IScience">
        <title>An ultrasensitive nanofiber-based assay for enzymatic hydrolysis and deep-sea microbial degradation of cellulose.</title>
        <authorList>
            <person name="Tsudome M."/>
            <person name="Tachioka M."/>
            <person name="Miyazaki M."/>
            <person name="Uchimura K."/>
            <person name="Tsuda M."/>
            <person name="Takaki Y."/>
            <person name="Deguchi S."/>
        </authorList>
    </citation>
    <scope>NUCLEOTIDE SEQUENCE [LARGE SCALE GENOMIC DNA]</scope>
    <source>
        <strain evidence="5 6">GE09</strain>
    </source>
</reference>
<dbReference type="Gene3D" id="3.30.70.270">
    <property type="match status" value="1"/>
</dbReference>
<feature type="domain" description="EAL" evidence="2">
    <location>
        <begin position="513"/>
        <end position="767"/>
    </location>
</feature>
<evidence type="ECO:0000313" key="5">
    <source>
        <dbReference type="EMBL" id="BCD98736.1"/>
    </source>
</evidence>
<feature type="domain" description="HAMP" evidence="3">
    <location>
        <begin position="287"/>
        <end position="340"/>
    </location>
</feature>
<dbReference type="PANTHER" id="PTHR33121:SF71">
    <property type="entry name" value="OXYGEN SENSOR PROTEIN DOSP"/>
    <property type="match status" value="1"/>
</dbReference>
<gene>
    <name evidence="5" type="ORF">MARGE09_P2937</name>
</gene>
<dbReference type="KEGG" id="marq:MARGE09_P2937"/>
<dbReference type="InterPro" id="IPR029150">
    <property type="entry name" value="dCache_3"/>
</dbReference>
<evidence type="ECO:0008006" key="7">
    <source>
        <dbReference type="Google" id="ProtNLM"/>
    </source>
</evidence>
<keyword evidence="1" id="KW-0472">Membrane</keyword>
<feature type="transmembrane region" description="Helical" evidence="1">
    <location>
        <begin position="12"/>
        <end position="32"/>
    </location>
</feature>
<dbReference type="AlphaFoldDB" id="A0AAN1WJE1"/>
<dbReference type="GO" id="GO:0016020">
    <property type="term" value="C:membrane"/>
    <property type="evidence" value="ECO:0007669"/>
    <property type="project" value="InterPro"/>
</dbReference>
<dbReference type="Proteomes" id="UP001320119">
    <property type="component" value="Chromosome"/>
</dbReference>
<dbReference type="InterPro" id="IPR003660">
    <property type="entry name" value="HAMP_dom"/>
</dbReference>
<evidence type="ECO:0000256" key="1">
    <source>
        <dbReference type="SAM" id="Phobius"/>
    </source>
</evidence>
<accession>A0AAN1WJE1</accession>
<dbReference type="Gene3D" id="3.20.20.450">
    <property type="entry name" value="EAL domain"/>
    <property type="match status" value="1"/>
</dbReference>
<dbReference type="Pfam" id="PF14827">
    <property type="entry name" value="dCache_3"/>
    <property type="match status" value="1"/>
</dbReference>
<dbReference type="InterPro" id="IPR029787">
    <property type="entry name" value="Nucleotide_cyclase"/>
</dbReference>
<dbReference type="GO" id="GO:0007165">
    <property type="term" value="P:signal transduction"/>
    <property type="evidence" value="ECO:0007669"/>
    <property type="project" value="InterPro"/>
</dbReference>
<dbReference type="Pfam" id="PF00563">
    <property type="entry name" value="EAL"/>
    <property type="match status" value="1"/>
</dbReference>
<protein>
    <recommendedName>
        <fullName evidence="7">EAL domain-containing protein</fullName>
    </recommendedName>
</protein>
<dbReference type="NCBIfam" id="TIGR00254">
    <property type="entry name" value="GGDEF"/>
    <property type="match status" value="1"/>
</dbReference>
<keyword evidence="1" id="KW-0812">Transmembrane</keyword>
<dbReference type="PROSITE" id="PS50883">
    <property type="entry name" value="EAL"/>
    <property type="match status" value="1"/>
</dbReference>
<dbReference type="SUPFAM" id="SSF141868">
    <property type="entry name" value="EAL domain-like"/>
    <property type="match status" value="1"/>
</dbReference>
<dbReference type="CDD" id="cd01949">
    <property type="entry name" value="GGDEF"/>
    <property type="match status" value="1"/>
</dbReference>
<feature type="transmembrane region" description="Helical" evidence="1">
    <location>
        <begin position="263"/>
        <end position="285"/>
    </location>
</feature>
<keyword evidence="1" id="KW-1133">Transmembrane helix</keyword>
<dbReference type="SUPFAM" id="SSF55073">
    <property type="entry name" value="Nucleotide cyclase"/>
    <property type="match status" value="1"/>
</dbReference>
<dbReference type="InterPro" id="IPR035919">
    <property type="entry name" value="EAL_sf"/>
</dbReference>
<keyword evidence="6" id="KW-1185">Reference proteome</keyword>
<dbReference type="RefSeq" id="WP_236983274.1">
    <property type="nucleotide sequence ID" value="NZ_AP023086.1"/>
</dbReference>
<dbReference type="PROSITE" id="PS50887">
    <property type="entry name" value="GGDEF"/>
    <property type="match status" value="1"/>
</dbReference>
<dbReference type="EMBL" id="AP023086">
    <property type="protein sequence ID" value="BCD98736.1"/>
    <property type="molecule type" value="Genomic_DNA"/>
</dbReference>
<dbReference type="SMART" id="SM00052">
    <property type="entry name" value="EAL"/>
    <property type="match status" value="1"/>
</dbReference>
<sequence>MRQYPLKHQVIALCVTLIVVTSASILSSFWWFSHSYKERNIDSAIDSAAKVLERYVSEKQQLLSTSLAILTADYGFKTAVATNDKLTISSALDNLGQRINADLMIITGTKGQLIASSPKTFNALADLVYAQEVLIENPGKARFVVLDKTLYQLILQPVRAPRTVAYTVAGFIIDSKTVSEIKVLTGVDISFYSSTNEVFATTFKQPRSQALSEVLISRYSNGLFFNRPTYRNRPIPMLLAGSNDINGVISADLRPSHAQFDQLISTVIWLTAFILLLGFIASIWFGNRLTSSLAHLVKTANRFAAGDYSSHSISSQANFEVHALSLALNEMGIEIRQREHQIAFNARHDPLTRLLNRNAFLNGIEQAIDKQKPFIVIAYNLRGFRNINDSLGPQIGDACLQAVAQRVNKFPFPNLALHARLGGDEFIALLELGKEYSSESTIEIFNNWIAKPIEVNDLTLSFAYSLGTCSYPQHANDAKSMMRRAIIALEEGRREKVAIRSYKSGEDEEHLERLKIIDQLKAALNQEDQLFMVYQPKLNLKNGNVEKVESLIRWQKPDGKWVSPEVFIGLAEQAGLIVEITQWVVKTVITQMRAWQKQKISTKVSINISAQDILHPDFIYSIIKHLEANKLDPQSITLEITERDLMENEQEGAQRLHALKDAGFDLAVDDYGIGQSSLGKLKKLPIDELKIDKSFILKLDQSEADQVIVQSTIQLGHNLGLHVVAEGVENQATQDILHRMGCDYIQGFYFCRPITSDEFISWLKNYEDNRKPN</sequence>
<evidence type="ECO:0000313" key="6">
    <source>
        <dbReference type="Proteomes" id="UP001320119"/>
    </source>
</evidence>
<proteinExistence type="predicted"/>
<dbReference type="InterPro" id="IPR050706">
    <property type="entry name" value="Cyclic-di-GMP_PDE-like"/>
</dbReference>
<dbReference type="CDD" id="cd01948">
    <property type="entry name" value="EAL"/>
    <property type="match status" value="1"/>
</dbReference>
<dbReference type="InterPro" id="IPR043128">
    <property type="entry name" value="Rev_trsase/Diguanyl_cyclase"/>
</dbReference>
<evidence type="ECO:0000259" key="4">
    <source>
        <dbReference type="PROSITE" id="PS50887"/>
    </source>
</evidence>
<dbReference type="Pfam" id="PF00990">
    <property type="entry name" value="GGDEF"/>
    <property type="match status" value="1"/>
</dbReference>
<dbReference type="PROSITE" id="PS50885">
    <property type="entry name" value="HAMP"/>
    <property type="match status" value="1"/>
</dbReference>
<evidence type="ECO:0000259" key="2">
    <source>
        <dbReference type="PROSITE" id="PS50883"/>
    </source>
</evidence>
<name>A0AAN1WJE1_9GAMM</name>
<organism evidence="5 6">
    <name type="scientific">Marinagarivorans cellulosilyticus</name>
    <dbReference type="NCBI Taxonomy" id="2721545"/>
    <lineage>
        <taxon>Bacteria</taxon>
        <taxon>Pseudomonadati</taxon>
        <taxon>Pseudomonadota</taxon>
        <taxon>Gammaproteobacteria</taxon>
        <taxon>Cellvibrionales</taxon>
        <taxon>Cellvibrionaceae</taxon>
        <taxon>Marinagarivorans</taxon>
    </lineage>
</organism>
<dbReference type="InterPro" id="IPR000160">
    <property type="entry name" value="GGDEF_dom"/>
</dbReference>
<dbReference type="SMART" id="SM00267">
    <property type="entry name" value="GGDEF"/>
    <property type="match status" value="1"/>
</dbReference>
<dbReference type="Gene3D" id="6.10.340.10">
    <property type="match status" value="1"/>
</dbReference>